<feature type="domain" description="4Fe-4S ferredoxin-type" evidence="8">
    <location>
        <begin position="140"/>
        <end position="178"/>
    </location>
</feature>
<dbReference type="PROSITE" id="PS00198">
    <property type="entry name" value="4FE4S_FER_1"/>
    <property type="match status" value="1"/>
</dbReference>
<evidence type="ECO:0000256" key="6">
    <source>
        <dbReference type="ARBA" id="ARBA00023136"/>
    </source>
</evidence>
<keyword evidence="10" id="KW-1185">Reference proteome</keyword>
<dbReference type="InterPro" id="IPR017900">
    <property type="entry name" value="4Fe4S_Fe_S_CS"/>
</dbReference>
<gene>
    <name evidence="9" type="ORF">FJR45_04980</name>
</gene>
<evidence type="ECO:0000256" key="5">
    <source>
        <dbReference type="ARBA" id="ARBA00023014"/>
    </source>
</evidence>
<keyword evidence="4" id="KW-0408">Iron</keyword>
<feature type="transmembrane region" description="Helical" evidence="7">
    <location>
        <begin position="339"/>
        <end position="359"/>
    </location>
</feature>
<feature type="transmembrane region" description="Helical" evidence="7">
    <location>
        <begin position="255"/>
        <end position="275"/>
    </location>
</feature>
<dbReference type="PANTHER" id="PTHR30224:SF4">
    <property type="entry name" value="ELECTRON TRANSPORT PROTEIN YCCM-RELATED"/>
    <property type="match status" value="1"/>
</dbReference>
<feature type="transmembrane region" description="Helical" evidence="7">
    <location>
        <begin position="397"/>
        <end position="419"/>
    </location>
</feature>
<evidence type="ECO:0000256" key="4">
    <source>
        <dbReference type="ARBA" id="ARBA00023004"/>
    </source>
</evidence>
<dbReference type="PANTHER" id="PTHR30224">
    <property type="entry name" value="ELECTRON TRANSPORT PROTEIN"/>
    <property type="match status" value="1"/>
</dbReference>
<keyword evidence="2" id="KW-1003">Cell membrane</keyword>
<dbReference type="RefSeq" id="WP_193151622.1">
    <property type="nucleotide sequence ID" value="NZ_CP041235.1"/>
</dbReference>
<dbReference type="InterPro" id="IPR017896">
    <property type="entry name" value="4Fe4S_Fe-S-bd"/>
</dbReference>
<dbReference type="GO" id="GO:0046872">
    <property type="term" value="F:metal ion binding"/>
    <property type="evidence" value="ECO:0007669"/>
    <property type="project" value="UniProtKB-KW"/>
</dbReference>
<dbReference type="InterPro" id="IPR052378">
    <property type="entry name" value="NosR_regulator"/>
</dbReference>
<keyword evidence="7" id="KW-1133">Transmembrane helix</keyword>
<protein>
    <submittedName>
        <fullName evidence="9">4Fe-4S binding protein</fullName>
    </submittedName>
</protein>
<dbReference type="AlphaFoldDB" id="A0A7M1B110"/>
<accession>A0A7M1B110</accession>
<keyword evidence="6 7" id="KW-0472">Membrane</keyword>
<comment type="subcellular location">
    <subcellularLocation>
        <location evidence="1">Cell membrane</location>
    </subcellularLocation>
</comment>
<feature type="transmembrane region" description="Helical" evidence="7">
    <location>
        <begin position="431"/>
        <end position="452"/>
    </location>
</feature>
<evidence type="ECO:0000256" key="7">
    <source>
        <dbReference type="SAM" id="Phobius"/>
    </source>
</evidence>
<feature type="transmembrane region" description="Helical" evidence="7">
    <location>
        <begin position="59"/>
        <end position="90"/>
    </location>
</feature>
<evidence type="ECO:0000259" key="8">
    <source>
        <dbReference type="Pfam" id="PF12801"/>
    </source>
</evidence>
<dbReference type="EMBL" id="CP041235">
    <property type="protein sequence ID" value="QOP43335.1"/>
    <property type="molecule type" value="Genomic_DNA"/>
</dbReference>
<feature type="transmembrane region" description="Helical" evidence="7">
    <location>
        <begin position="134"/>
        <end position="156"/>
    </location>
</feature>
<name>A0A7M1B110_9BACT</name>
<feature type="transmembrane region" description="Helical" evidence="7">
    <location>
        <begin position="27"/>
        <end position="47"/>
    </location>
</feature>
<dbReference type="KEGG" id="ssei:FJR45_04980"/>
<evidence type="ECO:0000313" key="10">
    <source>
        <dbReference type="Proteomes" id="UP000593719"/>
    </source>
</evidence>
<evidence type="ECO:0000256" key="1">
    <source>
        <dbReference type="ARBA" id="ARBA00004236"/>
    </source>
</evidence>
<dbReference type="SUPFAM" id="SSF54862">
    <property type="entry name" value="4Fe-4S ferredoxins"/>
    <property type="match status" value="1"/>
</dbReference>
<feature type="transmembrane region" description="Helical" evidence="7">
    <location>
        <begin position="111"/>
        <end position="128"/>
    </location>
</feature>
<organism evidence="9 10">
    <name type="scientific">Sulfurimonas sediminis</name>
    <dbReference type="NCBI Taxonomy" id="2590020"/>
    <lineage>
        <taxon>Bacteria</taxon>
        <taxon>Pseudomonadati</taxon>
        <taxon>Campylobacterota</taxon>
        <taxon>Epsilonproteobacteria</taxon>
        <taxon>Campylobacterales</taxon>
        <taxon>Sulfurimonadaceae</taxon>
        <taxon>Sulfurimonas</taxon>
    </lineage>
</organism>
<keyword evidence="3" id="KW-0479">Metal-binding</keyword>
<evidence type="ECO:0000313" key="9">
    <source>
        <dbReference type="EMBL" id="QOP43335.1"/>
    </source>
</evidence>
<proteinExistence type="predicted"/>
<feature type="transmembrane region" description="Helical" evidence="7">
    <location>
        <begin position="371"/>
        <end position="390"/>
    </location>
</feature>
<reference evidence="9 10" key="1">
    <citation type="submission" date="2019-06" db="EMBL/GenBank/DDBJ databases">
        <title>Sulfurimonas gotlandica sp. nov., a chemoautotrophic and psychrotolerant epsilonproteobacterium isolated from a pelagic redoxcline, and an emended description of the genus Sulfurimonas.</title>
        <authorList>
            <person name="Wang S."/>
            <person name="Jiang L."/>
            <person name="Shao Z."/>
        </authorList>
    </citation>
    <scope>NUCLEOTIDE SEQUENCE [LARGE SCALE GENOMIC DNA]</scope>
    <source>
        <strain evidence="9 10">S2-6</strain>
    </source>
</reference>
<sequence>MLKQITRDKNDIFGMPIFGFLFKNSKFLMLLRVIVTALFFYAIYFGFVHTGKENSFTPALFWGIFWSFFMVITLPTLGRVFCGICPHGFLGKYITKFGLQKKMPQWMQNRYIGIVLLVVGWWGIYYMFPGVYKTPFATALIFSIMTFIAIITYFVYKEMSYCTYICPIGTLTRAYAKLSFTWLGTYKSACNECRTFECVTACPSNLKPFTFDKRNSMTDCTLCMECSEACEAVSFKIVKPSQSLFKKFQVLPAEIWTYILILAVIPISMSFHHGINRSNAANDMIWTKTAHFVNSFLHVSTVDLVGLFAFLYALLFTVITAIVGMFIASNILKQDFKKVFYNLGYAYAPLFILGSLAHTLETFFVRGYDRIIEGFALGFGFGVINITPLAKHGESWLMIFGVLKWIAIIWALLILYKRIQLINAPKVKKILAFPFAASLIIFFLSVNIYRAYILDTYGRAKSSHGMHAQHKSVPVHRIKNAG</sequence>
<keyword evidence="7" id="KW-0812">Transmembrane</keyword>
<evidence type="ECO:0000256" key="2">
    <source>
        <dbReference type="ARBA" id="ARBA00022475"/>
    </source>
</evidence>
<dbReference type="GO" id="GO:0051536">
    <property type="term" value="F:iron-sulfur cluster binding"/>
    <property type="evidence" value="ECO:0007669"/>
    <property type="project" value="UniProtKB-KW"/>
</dbReference>
<feature type="domain" description="4Fe-4S ferredoxin-type" evidence="8">
    <location>
        <begin position="59"/>
        <end position="99"/>
    </location>
</feature>
<keyword evidence="5" id="KW-0411">Iron-sulfur</keyword>
<dbReference type="Pfam" id="PF12801">
    <property type="entry name" value="Fer4_5"/>
    <property type="match status" value="2"/>
</dbReference>
<feature type="transmembrane region" description="Helical" evidence="7">
    <location>
        <begin position="304"/>
        <end position="327"/>
    </location>
</feature>
<evidence type="ECO:0000256" key="3">
    <source>
        <dbReference type="ARBA" id="ARBA00022723"/>
    </source>
</evidence>
<dbReference type="GO" id="GO:0005886">
    <property type="term" value="C:plasma membrane"/>
    <property type="evidence" value="ECO:0007669"/>
    <property type="project" value="UniProtKB-SubCell"/>
</dbReference>
<dbReference type="Proteomes" id="UP000593719">
    <property type="component" value="Chromosome"/>
</dbReference>